<reference evidence="15" key="1">
    <citation type="submission" date="2025-08" db="UniProtKB">
        <authorList>
            <consortium name="RefSeq"/>
        </authorList>
    </citation>
    <scope>IDENTIFICATION</scope>
    <source>
        <tissue evidence="15">Gonad</tissue>
    </source>
</reference>
<keyword evidence="5" id="KW-0677">Repeat</keyword>
<evidence type="ECO:0000256" key="5">
    <source>
        <dbReference type="ARBA" id="ARBA00022737"/>
    </source>
</evidence>
<evidence type="ECO:0000256" key="7">
    <source>
        <dbReference type="ARBA" id="ARBA00022989"/>
    </source>
</evidence>
<comment type="subcellular location">
    <subcellularLocation>
        <location evidence="1">Membrane</location>
        <topology evidence="1">Single-pass membrane protein</topology>
    </subcellularLocation>
</comment>
<dbReference type="OrthoDB" id="676979at2759"/>
<dbReference type="GeneID" id="109477552"/>
<evidence type="ECO:0000313" key="15">
    <source>
        <dbReference type="RefSeq" id="XP_019634431.1"/>
    </source>
</evidence>
<dbReference type="InterPro" id="IPR052313">
    <property type="entry name" value="GPIb-IX-V_Complex"/>
</dbReference>
<evidence type="ECO:0000256" key="6">
    <source>
        <dbReference type="ARBA" id="ARBA00022889"/>
    </source>
</evidence>
<dbReference type="SMART" id="SM00369">
    <property type="entry name" value="LRR_TYP"/>
    <property type="match status" value="5"/>
</dbReference>
<evidence type="ECO:0000259" key="13">
    <source>
        <dbReference type="SMART" id="SM00082"/>
    </source>
</evidence>
<dbReference type="RefSeq" id="XP_019634431.1">
    <property type="nucleotide sequence ID" value="XM_019778872.1"/>
</dbReference>
<dbReference type="PROSITE" id="PS51450">
    <property type="entry name" value="LRR"/>
    <property type="match status" value="2"/>
</dbReference>
<feature type="domain" description="LRRCT" evidence="13">
    <location>
        <begin position="209"/>
        <end position="258"/>
    </location>
</feature>
<name>A0A6P4ZXW8_BRABE</name>
<evidence type="ECO:0000256" key="9">
    <source>
        <dbReference type="ARBA" id="ARBA00023157"/>
    </source>
</evidence>
<dbReference type="AlphaFoldDB" id="A0A6P4ZXW8"/>
<evidence type="ECO:0000256" key="8">
    <source>
        <dbReference type="ARBA" id="ARBA00023136"/>
    </source>
</evidence>
<feature type="region of interest" description="Disordered" evidence="10">
    <location>
        <begin position="408"/>
        <end position="427"/>
    </location>
</feature>
<dbReference type="InterPro" id="IPR001611">
    <property type="entry name" value="Leu-rich_rpt"/>
</dbReference>
<dbReference type="PANTHER" id="PTHR22650">
    <property type="entry name" value="GLYCOPROTEIN IB BETA"/>
    <property type="match status" value="1"/>
</dbReference>
<dbReference type="InterPro" id="IPR003591">
    <property type="entry name" value="Leu-rich_rpt_typical-subtyp"/>
</dbReference>
<evidence type="ECO:0000256" key="4">
    <source>
        <dbReference type="ARBA" id="ARBA00022729"/>
    </source>
</evidence>
<proteinExistence type="predicted"/>
<evidence type="ECO:0000256" key="1">
    <source>
        <dbReference type="ARBA" id="ARBA00004167"/>
    </source>
</evidence>
<keyword evidence="8 11" id="KW-0472">Membrane</keyword>
<dbReference type="Pfam" id="PF13855">
    <property type="entry name" value="LRR_8"/>
    <property type="match status" value="1"/>
</dbReference>
<keyword evidence="3 11" id="KW-0812">Transmembrane</keyword>
<feature type="chain" id="PRO_5027952862" evidence="12">
    <location>
        <begin position="22"/>
        <end position="508"/>
    </location>
</feature>
<keyword evidence="14" id="KW-1185">Reference proteome</keyword>
<evidence type="ECO:0000256" key="3">
    <source>
        <dbReference type="ARBA" id="ARBA00022692"/>
    </source>
</evidence>
<protein>
    <submittedName>
        <fullName evidence="15">SLIT and NTRK-like protein 4 isoform X2</fullName>
    </submittedName>
</protein>
<feature type="region of interest" description="Disordered" evidence="10">
    <location>
        <begin position="333"/>
        <end position="352"/>
    </location>
</feature>
<dbReference type="Gene3D" id="3.80.10.10">
    <property type="entry name" value="Ribonuclease Inhibitor"/>
    <property type="match status" value="2"/>
</dbReference>
<feature type="compositionally biased region" description="Polar residues" evidence="10">
    <location>
        <begin position="488"/>
        <end position="508"/>
    </location>
</feature>
<evidence type="ECO:0000256" key="11">
    <source>
        <dbReference type="SAM" id="Phobius"/>
    </source>
</evidence>
<keyword evidence="2" id="KW-0433">Leucine-rich repeat</keyword>
<gene>
    <name evidence="15" type="primary">LOC109477552</name>
</gene>
<keyword evidence="9" id="KW-1015">Disulfide bond</keyword>
<feature type="region of interest" description="Disordered" evidence="10">
    <location>
        <begin position="473"/>
        <end position="508"/>
    </location>
</feature>
<evidence type="ECO:0000256" key="12">
    <source>
        <dbReference type="SAM" id="SignalP"/>
    </source>
</evidence>
<dbReference type="SUPFAM" id="SSF52058">
    <property type="entry name" value="L domain-like"/>
    <property type="match status" value="1"/>
</dbReference>
<evidence type="ECO:0000256" key="10">
    <source>
        <dbReference type="SAM" id="MobiDB-lite"/>
    </source>
</evidence>
<keyword evidence="4 12" id="KW-0732">Signal</keyword>
<dbReference type="PANTHER" id="PTHR22650:SF4">
    <property type="entry name" value="LEUCINE-RICH REPEAT AND TRANSMEMBRANE DOMAIN-CONTAINING PROTEIN 2-LIKE"/>
    <property type="match status" value="1"/>
</dbReference>
<keyword evidence="6" id="KW-0130">Cell adhesion</keyword>
<evidence type="ECO:0000313" key="14">
    <source>
        <dbReference type="Proteomes" id="UP000515135"/>
    </source>
</evidence>
<dbReference type="FunFam" id="3.80.10.10:FF:000169">
    <property type="entry name" value="TLR4 interactor with leucine rich repeats"/>
    <property type="match status" value="1"/>
</dbReference>
<feature type="region of interest" description="Disordered" evidence="10">
    <location>
        <begin position="266"/>
        <end position="288"/>
    </location>
</feature>
<dbReference type="Pfam" id="PF00560">
    <property type="entry name" value="LRR_1"/>
    <property type="match status" value="1"/>
</dbReference>
<feature type="signal peptide" evidence="12">
    <location>
        <begin position="1"/>
        <end position="21"/>
    </location>
</feature>
<feature type="compositionally biased region" description="Polar residues" evidence="10">
    <location>
        <begin position="361"/>
        <end position="372"/>
    </location>
</feature>
<sequence length="508" mass="56055">MSNKARRMLVLLLIILKEAGATQRWDSTCSSSCSSDCWCFNRGLSSVPQDLPTYITQLHLYSNAITTLNQSDFSRYRSLTWLHLGDNQISMIHNKTFHDLTSLTYLNLHDNHLTTLPADIFVGLGNLRYLSLQNNNISTITADTFGNLLQIKTLFLSGNNINTFPVEALSNLNISVLSELTLDNNQLETLPVMAYDILAYIPIVNIANNPWQCDCRMAPFKQRMSGSYRFEDQIRCARPANLTGQLLRDVNPEDLICEETTPVYSTSSTKHIPDSTDPPFASNVTLTESTTGPADGGIVLSVPLVATLGAIFGLLLICTIAFAVWRMYKRRQRDPPHQGFSNTNPTGTSSGHDQIRLQAVGTSAEVNSQSETSHSDTDHSEHVYDAPIYEGPDVSAGPQGVVYDYENEDEIESTKEGPQSHKHENSQVTAAAKYAAAGPQDAVYGNDDETARLITLASQIDEELVDNQSQIAAAPGADNPHHYEPLRNPSSQQQHTYTSLMPHGSQHN</sequence>
<organism evidence="14 15">
    <name type="scientific">Branchiostoma belcheri</name>
    <name type="common">Amphioxus</name>
    <dbReference type="NCBI Taxonomy" id="7741"/>
    <lineage>
        <taxon>Eukaryota</taxon>
        <taxon>Metazoa</taxon>
        <taxon>Chordata</taxon>
        <taxon>Cephalochordata</taxon>
        <taxon>Leptocardii</taxon>
        <taxon>Amphioxiformes</taxon>
        <taxon>Branchiostomatidae</taxon>
        <taxon>Branchiostoma</taxon>
    </lineage>
</organism>
<dbReference type="Proteomes" id="UP000515135">
    <property type="component" value="Unplaced"/>
</dbReference>
<dbReference type="InterPro" id="IPR000483">
    <property type="entry name" value="Cys-rich_flank_reg_C"/>
</dbReference>
<feature type="transmembrane region" description="Helical" evidence="11">
    <location>
        <begin position="298"/>
        <end position="325"/>
    </location>
</feature>
<dbReference type="SMART" id="SM00082">
    <property type="entry name" value="LRRCT"/>
    <property type="match status" value="1"/>
</dbReference>
<dbReference type="InterPro" id="IPR032675">
    <property type="entry name" value="LRR_dom_sf"/>
</dbReference>
<feature type="compositionally biased region" description="Basic and acidic residues" evidence="10">
    <location>
        <begin position="412"/>
        <end position="425"/>
    </location>
</feature>
<feature type="compositionally biased region" description="Polar residues" evidence="10">
    <location>
        <begin position="339"/>
        <end position="352"/>
    </location>
</feature>
<keyword evidence="7 11" id="KW-1133">Transmembrane helix</keyword>
<evidence type="ECO:0000256" key="2">
    <source>
        <dbReference type="ARBA" id="ARBA00022614"/>
    </source>
</evidence>
<feature type="region of interest" description="Disordered" evidence="10">
    <location>
        <begin position="361"/>
        <end position="380"/>
    </location>
</feature>
<accession>A0A6P4ZXW8</accession>